<dbReference type="PANTHER" id="PTHR36529">
    <property type="entry name" value="SLL1095 PROTEIN"/>
    <property type="match status" value="1"/>
</dbReference>
<dbReference type="Pfam" id="PF09837">
    <property type="entry name" value="DUF2064"/>
    <property type="match status" value="1"/>
</dbReference>
<dbReference type="PANTHER" id="PTHR36529:SF1">
    <property type="entry name" value="GLYCOSYLTRANSFERASE"/>
    <property type="match status" value="1"/>
</dbReference>
<evidence type="ECO:0000313" key="2">
    <source>
        <dbReference type="Proteomes" id="UP000276603"/>
    </source>
</evidence>
<organism evidence="1 2">
    <name type="scientific">Ulvibacterium marinum</name>
    <dbReference type="NCBI Taxonomy" id="2419782"/>
    <lineage>
        <taxon>Bacteria</taxon>
        <taxon>Pseudomonadati</taxon>
        <taxon>Bacteroidota</taxon>
        <taxon>Flavobacteriia</taxon>
        <taxon>Flavobacteriales</taxon>
        <taxon>Flavobacteriaceae</taxon>
        <taxon>Ulvibacterium</taxon>
    </lineage>
</organism>
<sequence>MKTLDKKIALLVFALSDEEEVKRKPFLAQDTLAKSLNKHTKDIAVQSDLPVFHFDETKQIGDDFGTRFSNAIRSVFDEGYDGLIAIGNDCPYLQVNHIHQAKAILENGEAVLGPTYDGGFYLMGLSKKDFDYRAFLTLSWNTNKIFEEFFESLKTRRIECHSLEKLWDINYLSALENLVLHRIRNARLRSSIQSAVKRRSTNYFVSKVTELKLLHFTLFNKGSPVFYFFQS</sequence>
<accession>A0A3B0C5L1</accession>
<dbReference type="Proteomes" id="UP000276603">
    <property type="component" value="Unassembled WGS sequence"/>
</dbReference>
<dbReference type="SUPFAM" id="SSF53448">
    <property type="entry name" value="Nucleotide-diphospho-sugar transferases"/>
    <property type="match status" value="1"/>
</dbReference>
<comment type="caution">
    <text evidence="1">The sequence shown here is derived from an EMBL/GenBank/DDBJ whole genome shotgun (WGS) entry which is preliminary data.</text>
</comment>
<dbReference type="Gene3D" id="3.90.550.10">
    <property type="entry name" value="Spore Coat Polysaccharide Biosynthesis Protein SpsA, Chain A"/>
    <property type="match status" value="1"/>
</dbReference>
<reference evidence="1 2" key="1">
    <citation type="submission" date="2018-10" db="EMBL/GenBank/DDBJ databases">
        <title>Ulvibacterium marinum gen. nov., sp. nov., a novel marine bacterium of the family Flavobacteriaceae, isolated from a culture of the green alga Ulva prolifera.</title>
        <authorList>
            <person name="Zhang Z."/>
        </authorList>
    </citation>
    <scope>NUCLEOTIDE SEQUENCE [LARGE SCALE GENOMIC DNA]</scope>
    <source>
        <strain evidence="1 2">CCMM003</strain>
    </source>
</reference>
<proteinExistence type="predicted"/>
<name>A0A3B0C5L1_9FLAO</name>
<dbReference type="EMBL" id="RBCJ01000003">
    <property type="protein sequence ID" value="RKN79918.1"/>
    <property type="molecule type" value="Genomic_DNA"/>
</dbReference>
<evidence type="ECO:0000313" key="1">
    <source>
        <dbReference type="EMBL" id="RKN79918.1"/>
    </source>
</evidence>
<gene>
    <name evidence="1" type="ORF">D7Z94_16785</name>
</gene>
<dbReference type="InterPro" id="IPR018641">
    <property type="entry name" value="Trfase_1_rSAM/seldom-assoc"/>
</dbReference>
<dbReference type="InterPro" id="IPR029044">
    <property type="entry name" value="Nucleotide-diphossugar_trans"/>
</dbReference>
<keyword evidence="2" id="KW-1185">Reference proteome</keyword>
<dbReference type="AlphaFoldDB" id="A0A3B0C5L1"/>
<protein>
    <submittedName>
        <fullName evidence="1">DUF2064 domain-containing protein</fullName>
    </submittedName>
</protein>